<keyword evidence="2" id="KW-1185">Reference proteome</keyword>
<evidence type="ECO:0000313" key="2">
    <source>
        <dbReference type="Proteomes" id="UP000655044"/>
    </source>
</evidence>
<name>A0A8J3S453_PLARO</name>
<comment type="caution">
    <text evidence="1">The sequence shown here is derived from an EMBL/GenBank/DDBJ whole genome shotgun (WGS) entry which is preliminary data.</text>
</comment>
<sequence>MFIKCGNCHRRHSSIAAVRACSQGSEISSCSWLVDTGHCTEDGEAVIVECGADSWTTDRGWRCATGHSHVPADIRYQEGWDYVTADEAAGFANETGRLPVLMNGHP</sequence>
<gene>
    <name evidence="1" type="ORF">Pro02_48830</name>
</gene>
<proteinExistence type="predicted"/>
<dbReference type="RefSeq" id="WP_203863481.1">
    <property type="nucleotide sequence ID" value="NZ_BOOI01000046.1"/>
</dbReference>
<accession>A0A8J3S453</accession>
<reference evidence="1" key="1">
    <citation type="submission" date="2021-01" db="EMBL/GenBank/DDBJ databases">
        <title>Whole genome shotgun sequence of Planobispora rosea NBRC 15558.</title>
        <authorList>
            <person name="Komaki H."/>
            <person name="Tamura T."/>
        </authorList>
    </citation>
    <scope>NUCLEOTIDE SEQUENCE</scope>
    <source>
        <strain evidence="1">NBRC 15558</strain>
    </source>
</reference>
<organism evidence="1 2">
    <name type="scientific">Planobispora rosea</name>
    <dbReference type="NCBI Taxonomy" id="35762"/>
    <lineage>
        <taxon>Bacteria</taxon>
        <taxon>Bacillati</taxon>
        <taxon>Actinomycetota</taxon>
        <taxon>Actinomycetes</taxon>
        <taxon>Streptosporangiales</taxon>
        <taxon>Streptosporangiaceae</taxon>
        <taxon>Planobispora</taxon>
    </lineage>
</organism>
<dbReference type="Proteomes" id="UP000655044">
    <property type="component" value="Unassembled WGS sequence"/>
</dbReference>
<dbReference type="AlphaFoldDB" id="A0A8J3S453"/>
<dbReference type="EMBL" id="BOOI01000046">
    <property type="protein sequence ID" value="GIH86475.1"/>
    <property type="molecule type" value="Genomic_DNA"/>
</dbReference>
<evidence type="ECO:0000313" key="1">
    <source>
        <dbReference type="EMBL" id="GIH86475.1"/>
    </source>
</evidence>
<protein>
    <submittedName>
        <fullName evidence="1">Uncharacterized protein</fullName>
    </submittedName>
</protein>